<keyword evidence="1 7" id="KW-0963">Cytoplasm</keyword>
<feature type="domain" description="GIY-YIG" evidence="9">
    <location>
        <begin position="13"/>
        <end position="90"/>
    </location>
</feature>
<evidence type="ECO:0000313" key="11">
    <source>
        <dbReference type="EMBL" id="RPF49415.1"/>
    </source>
</evidence>
<dbReference type="GO" id="GO:0006289">
    <property type="term" value="P:nucleotide-excision repair"/>
    <property type="evidence" value="ECO:0007669"/>
    <property type="project" value="UniProtKB-UniRule"/>
</dbReference>
<dbReference type="SUPFAM" id="SSF47781">
    <property type="entry name" value="RuvA domain 2-like"/>
    <property type="match status" value="1"/>
</dbReference>
<dbReference type="SMART" id="SM00465">
    <property type="entry name" value="GIYc"/>
    <property type="match status" value="1"/>
</dbReference>
<dbReference type="EMBL" id="RKRE01000001">
    <property type="protein sequence ID" value="RPF49415.1"/>
    <property type="molecule type" value="Genomic_DNA"/>
</dbReference>
<evidence type="ECO:0000256" key="3">
    <source>
        <dbReference type="ARBA" id="ARBA00022769"/>
    </source>
</evidence>
<keyword evidence="3 7" id="KW-0228">DNA excision</keyword>
<dbReference type="PROSITE" id="PS50164">
    <property type="entry name" value="GIY_YIG"/>
    <property type="match status" value="1"/>
</dbReference>
<gene>
    <name evidence="7" type="primary">uvrC</name>
    <name evidence="11" type="ORF">EDD75_0225</name>
</gene>
<evidence type="ECO:0000259" key="9">
    <source>
        <dbReference type="PROSITE" id="PS50164"/>
    </source>
</evidence>
<dbReference type="InterPro" id="IPR010994">
    <property type="entry name" value="RuvA_2-like"/>
</dbReference>
<dbReference type="InterPro" id="IPR001943">
    <property type="entry name" value="UVR_dom"/>
</dbReference>
<keyword evidence="4 7" id="KW-0267">Excision nuclease</keyword>
<dbReference type="Gene3D" id="3.30.420.340">
    <property type="entry name" value="UvrC, RNAse H endonuclease domain"/>
    <property type="match status" value="1"/>
</dbReference>
<evidence type="ECO:0000256" key="4">
    <source>
        <dbReference type="ARBA" id="ARBA00022881"/>
    </source>
</evidence>
<evidence type="ECO:0000256" key="2">
    <source>
        <dbReference type="ARBA" id="ARBA00022763"/>
    </source>
</evidence>
<dbReference type="InterPro" id="IPR035901">
    <property type="entry name" value="GIY-YIG_endonuc_sf"/>
</dbReference>
<dbReference type="NCBIfam" id="TIGR00194">
    <property type="entry name" value="uvrC"/>
    <property type="match status" value="1"/>
</dbReference>
<dbReference type="Pfam" id="PF14520">
    <property type="entry name" value="HHH_5"/>
    <property type="match status" value="1"/>
</dbReference>
<dbReference type="Pfam" id="PF01541">
    <property type="entry name" value="GIY-YIG"/>
    <property type="match status" value="1"/>
</dbReference>
<dbReference type="AlphaFoldDB" id="A0A3N5BU56"/>
<reference evidence="11 12" key="1">
    <citation type="submission" date="2018-11" db="EMBL/GenBank/DDBJ databases">
        <title>Genomic Encyclopedia of Type Strains, Phase IV (KMG-IV): sequencing the most valuable type-strain genomes for metagenomic binning, comparative biology and taxonomic classification.</title>
        <authorList>
            <person name="Goeker M."/>
        </authorList>
    </citation>
    <scope>NUCLEOTIDE SEQUENCE [LARGE SCALE GENOMIC DNA]</scope>
    <source>
        <strain evidence="11 12">DSM 102936</strain>
    </source>
</reference>
<proteinExistence type="inferred from homology"/>
<comment type="caution">
    <text evidence="11">The sequence shown here is derived from an EMBL/GenBank/DDBJ whole genome shotgun (WGS) entry which is preliminary data.</text>
</comment>
<dbReference type="PANTHER" id="PTHR30562:SF1">
    <property type="entry name" value="UVRABC SYSTEM PROTEIN C"/>
    <property type="match status" value="1"/>
</dbReference>
<feature type="domain" description="UVR" evidence="8">
    <location>
        <begin position="199"/>
        <end position="234"/>
    </location>
</feature>
<dbReference type="InterPro" id="IPR004791">
    <property type="entry name" value="UvrC"/>
</dbReference>
<dbReference type="NCBIfam" id="NF001824">
    <property type="entry name" value="PRK00558.1-5"/>
    <property type="match status" value="1"/>
</dbReference>
<dbReference type="GO" id="GO:0003677">
    <property type="term" value="F:DNA binding"/>
    <property type="evidence" value="ECO:0007669"/>
    <property type="project" value="UniProtKB-UniRule"/>
</dbReference>
<name>A0A3N5BU56_9THEO</name>
<organism evidence="11 12">
    <name type="scientific">Thermodesulfitimonas autotrophica</name>
    <dbReference type="NCBI Taxonomy" id="1894989"/>
    <lineage>
        <taxon>Bacteria</taxon>
        <taxon>Bacillati</taxon>
        <taxon>Bacillota</taxon>
        <taxon>Clostridia</taxon>
        <taxon>Thermoanaerobacterales</taxon>
        <taxon>Thermoanaerobacteraceae</taxon>
        <taxon>Thermodesulfitimonas</taxon>
    </lineage>
</organism>
<comment type="subcellular location">
    <subcellularLocation>
        <location evidence="7">Cytoplasm</location>
    </subcellularLocation>
</comment>
<evidence type="ECO:0000259" key="8">
    <source>
        <dbReference type="PROSITE" id="PS50151"/>
    </source>
</evidence>
<dbReference type="Pfam" id="PF02151">
    <property type="entry name" value="UVR"/>
    <property type="match status" value="1"/>
</dbReference>
<dbReference type="InterPro" id="IPR000305">
    <property type="entry name" value="GIY-YIG_endonuc"/>
</dbReference>
<dbReference type="Pfam" id="PF22920">
    <property type="entry name" value="UvrC_RNaseH"/>
    <property type="match status" value="1"/>
</dbReference>
<dbReference type="InterPro" id="IPR001162">
    <property type="entry name" value="UvrC_RNase_H_dom"/>
</dbReference>
<dbReference type="InterPro" id="IPR047296">
    <property type="entry name" value="GIY-YIG_UvrC_Cho"/>
</dbReference>
<dbReference type="OrthoDB" id="9804933at2"/>
<comment type="similarity">
    <text evidence="7">Belongs to the UvrC family.</text>
</comment>
<evidence type="ECO:0000256" key="1">
    <source>
        <dbReference type="ARBA" id="ARBA00022490"/>
    </source>
</evidence>
<evidence type="ECO:0000313" key="12">
    <source>
        <dbReference type="Proteomes" id="UP000282654"/>
    </source>
</evidence>
<dbReference type="InterPro" id="IPR050066">
    <property type="entry name" value="UvrABC_protein_C"/>
</dbReference>
<sequence length="617" mass="68768">MEELIEKVNKLPEEPGVYLFKDDAGQVLYVGKAVSLRHRVRSYFQGSQSPKVLALLEKARDLAYIVTANEVEALVLEANLIKAHRPRYNVVLKDDKTYPYIKVTVAEEFPRVLFARRRGKDGARYFGPYTRSGAVYETLRFLRTLFPFRSCKGTVPTRSRPCLNYHIRRCPGPCAGSADPEKYRRGIEALCLFLEGRYSAVKRHLEAEMRTAAERLEFERAAVLRDRLRALEVILARQRVVSAKGEDLDVVALARENEQAVAAVLQVREGRLIAQEQFGLSGVAGQSDAAVLSGFLKQYYSGISASFPREVILPVDLGEEAPAICAYLTERVGKRVRLTVPQRGRKKELLALARKNAAVALAEAEVEVAAGEETLRELAAALALEKLPQRIEGYDASSLQGAAPVVVMVVFKEGRPFKSGYRRFAVAPVGKPDDYGALREALRRRLARAREEEKAIASGQLVPRVAKFWPLPDLVLVDGGPAQAAVARTVLAEFGYDHIPVFGLAKENEWLYRPGETTPVILPRESAALRLLQRVRDEAHRFAVAFHRKRRATGLRSVLEEIKGIGPARRRALLKNFPSLEALKAAGLEELSQVPGMNRKAARAVYEYLQRYCGGEN</sequence>
<keyword evidence="12" id="KW-1185">Reference proteome</keyword>
<dbReference type="Gene3D" id="1.10.150.20">
    <property type="entry name" value="5' to 3' exonuclease, C-terminal subdomain"/>
    <property type="match status" value="1"/>
</dbReference>
<dbReference type="Gene3D" id="4.10.860.10">
    <property type="entry name" value="UVR domain"/>
    <property type="match status" value="1"/>
</dbReference>
<dbReference type="InterPro" id="IPR003583">
    <property type="entry name" value="Hlx-hairpin-Hlx_DNA-bd_motif"/>
</dbReference>
<dbReference type="InterPro" id="IPR036876">
    <property type="entry name" value="UVR_dom_sf"/>
</dbReference>
<comment type="subunit">
    <text evidence="7">Interacts with UvrB in an incision complex.</text>
</comment>
<dbReference type="SUPFAM" id="SSF82771">
    <property type="entry name" value="GIY-YIG endonuclease"/>
    <property type="match status" value="1"/>
</dbReference>
<evidence type="ECO:0000256" key="6">
    <source>
        <dbReference type="ARBA" id="ARBA00023236"/>
    </source>
</evidence>
<dbReference type="PROSITE" id="PS50151">
    <property type="entry name" value="UVR"/>
    <property type="match status" value="1"/>
</dbReference>
<dbReference type="GO" id="GO:0009381">
    <property type="term" value="F:excinuclease ABC activity"/>
    <property type="evidence" value="ECO:0007669"/>
    <property type="project" value="UniProtKB-UniRule"/>
</dbReference>
<evidence type="ECO:0000259" key="10">
    <source>
        <dbReference type="PROSITE" id="PS50165"/>
    </source>
</evidence>
<dbReference type="SMART" id="SM00278">
    <property type="entry name" value="HhH1"/>
    <property type="match status" value="2"/>
</dbReference>
<evidence type="ECO:0000256" key="5">
    <source>
        <dbReference type="ARBA" id="ARBA00023204"/>
    </source>
</evidence>
<dbReference type="InterPro" id="IPR038476">
    <property type="entry name" value="UvrC_RNase_H_dom_sf"/>
</dbReference>
<accession>A0A3N5BU56</accession>
<protein>
    <recommendedName>
        <fullName evidence="7">UvrABC system protein C</fullName>
        <shortName evidence="7">Protein UvrC</shortName>
    </recommendedName>
    <alternativeName>
        <fullName evidence="7">Excinuclease ABC subunit C</fullName>
    </alternativeName>
</protein>
<dbReference type="PANTHER" id="PTHR30562">
    <property type="entry name" value="UVRC/OXIDOREDUCTASE"/>
    <property type="match status" value="1"/>
</dbReference>
<feature type="domain" description="UvrC family homology region profile" evidence="10">
    <location>
        <begin position="250"/>
        <end position="491"/>
    </location>
</feature>
<dbReference type="GO" id="GO:0009432">
    <property type="term" value="P:SOS response"/>
    <property type="evidence" value="ECO:0007669"/>
    <property type="project" value="UniProtKB-UniRule"/>
</dbReference>
<keyword evidence="5 7" id="KW-0234">DNA repair</keyword>
<dbReference type="Gene3D" id="3.40.1440.10">
    <property type="entry name" value="GIY-YIG endonuclease"/>
    <property type="match status" value="1"/>
</dbReference>
<keyword evidence="2 7" id="KW-0227">DNA damage</keyword>
<dbReference type="FunFam" id="3.40.1440.10:FF:000001">
    <property type="entry name" value="UvrABC system protein C"/>
    <property type="match status" value="1"/>
</dbReference>
<comment type="function">
    <text evidence="7">The UvrABC repair system catalyzes the recognition and processing of DNA lesions. UvrC both incises the 5' and 3' sides of the lesion. The N-terminal half is responsible for the 3' incision and the C-terminal half is responsible for the 5' incision.</text>
</comment>
<keyword evidence="6 7" id="KW-0742">SOS response</keyword>
<evidence type="ECO:0000256" key="7">
    <source>
        <dbReference type="HAMAP-Rule" id="MF_00203"/>
    </source>
</evidence>
<dbReference type="CDD" id="cd10434">
    <property type="entry name" value="GIY-YIG_UvrC_Cho"/>
    <property type="match status" value="1"/>
</dbReference>
<dbReference type="Proteomes" id="UP000282654">
    <property type="component" value="Unassembled WGS sequence"/>
</dbReference>
<dbReference type="PROSITE" id="PS50165">
    <property type="entry name" value="UVRC"/>
    <property type="match status" value="1"/>
</dbReference>
<dbReference type="HAMAP" id="MF_00203">
    <property type="entry name" value="UvrC"/>
    <property type="match status" value="1"/>
</dbReference>
<dbReference type="Pfam" id="PF08459">
    <property type="entry name" value="UvrC_RNaseH_dom"/>
    <property type="match status" value="1"/>
</dbReference>
<dbReference type="SUPFAM" id="SSF46600">
    <property type="entry name" value="C-terminal UvrC-binding domain of UvrB"/>
    <property type="match status" value="1"/>
</dbReference>
<dbReference type="GO" id="GO:0009380">
    <property type="term" value="C:excinuclease repair complex"/>
    <property type="evidence" value="ECO:0007669"/>
    <property type="project" value="InterPro"/>
</dbReference>
<dbReference type="GO" id="GO:0005737">
    <property type="term" value="C:cytoplasm"/>
    <property type="evidence" value="ECO:0007669"/>
    <property type="project" value="UniProtKB-SubCell"/>
</dbReference>